<evidence type="ECO:0000256" key="4">
    <source>
        <dbReference type="ARBA" id="ARBA00023242"/>
    </source>
</evidence>
<evidence type="ECO:0000256" key="1">
    <source>
        <dbReference type="ARBA" id="ARBA00004123"/>
    </source>
</evidence>
<reference evidence="7" key="1">
    <citation type="submission" date="2020-08" db="EMBL/GenBank/DDBJ databases">
        <title>Multicomponent nature underlies the extraordinary mechanical properties of spider dragline silk.</title>
        <authorList>
            <person name="Kono N."/>
            <person name="Nakamura H."/>
            <person name="Mori M."/>
            <person name="Yoshida Y."/>
            <person name="Ohtoshi R."/>
            <person name="Malay A.D."/>
            <person name="Moran D.A.P."/>
            <person name="Tomita M."/>
            <person name="Numata K."/>
            <person name="Arakawa K."/>
        </authorList>
    </citation>
    <scope>NUCLEOTIDE SEQUENCE</scope>
</reference>
<dbReference type="GO" id="GO:0051455">
    <property type="term" value="P:spindle attachment to meiosis I kinetochore"/>
    <property type="evidence" value="ECO:0007669"/>
    <property type="project" value="TreeGrafter"/>
</dbReference>
<feature type="compositionally biased region" description="Basic and acidic residues" evidence="5">
    <location>
        <begin position="442"/>
        <end position="453"/>
    </location>
</feature>
<evidence type="ECO:0000259" key="6">
    <source>
        <dbReference type="Pfam" id="PF11699"/>
    </source>
</evidence>
<evidence type="ECO:0000256" key="3">
    <source>
        <dbReference type="ARBA" id="ARBA00023125"/>
    </source>
</evidence>
<dbReference type="InterPro" id="IPR014710">
    <property type="entry name" value="RmlC-like_jellyroll"/>
</dbReference>
<comment type="similarity">
    <text evidence="2">Belongs to the CENP-C/MIF2 family.</text>
</comment>
<dbReference type="InterPro" id="IPR025974">
    <property type="entry name" value="Mif2/CENP-C_cupin"/>
</dbReference>
<feature type="region of interest" description="Disordered" evidence="5">
    <location>
        <begin position="164"/>
        <end position="382"/>
    </location>
</feature>
<dbReference type="GO" id="GO:0051382">
    <property type="term" value="P:kinetochore assembly"/>
    <property type="evidence" value="ECO:0007669"/>
    <property type="project" value="InterPro"/>
</dbReference>
<protein>
    <submittedName>
        <fullName evidence="7">CENP-C_C domain-containing protein</fullName>
    </submittedName>
</protein>
<evidence type="ECO:0000313" key="7">
    <source>
        <dbReference type="EMBL" id="GFY60388.1"/>
    </source>
</evidence>
<dbReference type="InterPro" id="IPR028386">
    <property type="entry name" value="CENP-C/Mif2/cnp3"/>
</dbReference>
<dbReference type="SUPFAM" id="SSF51182">
    <property type="entry name" value="RmlC-like cupins"/>
    <property type="match status" value="1"/>
</dbReference>
<dbReference type="PANTHER" id="PTHR16684">
    <property type="entry name" value="CENTROMERE PROTEIN C"/>
    <property type="match status" value="1"/>
</dbReference>
<dbReference type="GO" id="GO:0000776">
    <property type="term" value="C:kinetochore"/>
    <property type="evidence" value="ECO:0007669"/>
    <property type="project" value="InterPro"/>
</dbReference>
<feature type="compositionally biased region" description="Polar residues" evidence="5">
    <location>
        <begin position="351"/>
        <end position="366"/>
    </location>
</feature>
<keyword evidence="4" id="KW-0539">Nucleus</keyword>
<feature type="compositionally biased region" description="Low complexity" evidence="5">
    <location>
        <begin position="428"/>
        <end position="440"/>
    </location>
</feature>
<dbReference type="Gene3D" id="2.60.120.10">
    <property type="entry name" value="Jelly Rolls"/>
    <property type="match status" value="1"/>
</dbReference>
<feature type="region of interest" description="Disordered" evidence="5">
    <location>
        <begin position="56"/>
        <end position="89"/>
    </location>
</feature>
<organism evidence="7 8">
    <name type="scientific">Trichonephila inaurata madagascariensis</name>
    <dbReference type="NCBI Taxonomy" id="2747483"/>
    <lineage>
        <taxon>Eukaryota</taxon>
        <taxon>Metazoa</taxon>
        <taxon>Ecdysozoa</taxon>
        <taxon>Arthropoda</taxon>
        <taxon>Chelicerata</taxon>
        <taxon>Arachnida</taxon>
        <taxon>Araneae</taxon>
        <taxon>Araneomorphae</taxon>
        <taxon>Entelegynae</taxon>
        <taxon>Araneoidea</taxon>
        <taxon>Nephilidae</taxon>
        <taxon>Trichonephila</taxon>
        <taxon>Trichonephila inaurata</taxon>
    </lineage>
</organism>
<proteinExistence type="inferred from homology"/>
<keyword evidence="3" id="KW-0238">DNA-binding</keyword>
<dbReference type="GO" id="GO:0051315">
    <property type="term" value="P:attachment of mitotic spindle microtubules to kinetochore"/>
    <property type="evidence" value="ECO:0007669"/>
    <property type="project" value="TreeGrafter"/>
</dbReference>
<sequence length="661" mass="74193">MKICAFVLKKQKKEVRQIQVMVLSGQEVLTPDFLRAITEKRSSGSFSGSVKEIKRVVQKSQDLPRPPRPLQVPKLTKEKSQSQTGTGRFISKFWKRKAPSKPELLTKRKFAFPKYLPRQGKSYDGSSVKRPRAAVENFESGKSSSNPEFSPVLRGICPEASIGIVQEQPASKPEHSRVIKGRSKIPILASGQEQPPSKPERSPVTKGRPRTPKEGSIQEKSPTMPGHSPVTRGRSTISIEAPSKPEHSRVTRGRSRISVYNLRPLNSSSVPEESSKKRKRPRETTEHFEPEESASEPEQSPVKKRTKIPSAAFDQKKSATKITPFRSGNNNEEGPLRKKPSVTKRHVDSSVKMSQKHSCQTRSNVQVEYDSPRTSPVKRKSRIATYDIIHQNQLGPEASVIESETSPKKITQVTGEELNHSGQKNISAKAKAPTNKKAAPVDNKEDQSVRGENSEPANGLRRSSRFRVPPLATWRNERLVFETLPSGEVKCRVDKGSEEDKFGLIQIAKKAERRIQMAKKKARTVKNTPIVDTRTGETVHALLHRPFESLHWSSPPSEVERPSPYNMVKAFKSDSTSFGFLKISPLSSKETQYSPLYNLHFVLMKGHLKVVIQNTTFDFTAGDSWIVPRGAPYSITNCSRTRALLSFTVFKTPFYQYQFAE</sequence>
<feature type="domain" description="Mif2/CENP-C cupin" evidence="6">
    <location>
        <begin position="567"/>
        <end position="648"/>
    </location>
</feature>
<dbReference type="AlphaFoldDB" id="A0A8X6XWI8"/>
<dbReference type="GO" id="GO:0005634">
    <property type="term" value="C:nucleus"/>
    <property type="evidence" value="ECO:0007669"/>
    <property type="project" value="UniProtKB-SubCell"/>
</dbReference>
<gene>
    <name evidence="7" type="primary">AVEN_79958_1</name>
    <name evidence="7" type="ORF">TNIN_419371</name>
</gene>
<dbReference type="PANTHER" id="PTHR16684:SF11">
    <property type="entry name" value="CENTROMERE PROTEIN C"/>
    <property type="match status" value="1"/>
</dbReference>
<feature type="compositionally biased region" description="Polar residues" evidence="5">
    <location>
        <begin position="402"/>
        <end position="426"/>
    </location>
</feature>
<evidence type="ECO:0000313" key="8">
    <source>
        <dbReference type="Proteomes" id="UP000886998"/>
    </source>
</evidence>
<comment type="subcellular location">
    <subcellularLocation>
        <location evidence="1">Nucleus</location>
    </subcellularLocation>
</comment>
<dbReference type="GO" id="GO:0019237">
    <property type="term" value="F:centromeric DNA binding"/>
    <property type="evidence" value="ECO:0007669"/>
    <property type="project" value="InterPro"/>
</dbReference>
<dbReference type="Pfam" id="PF11699">
    <property type="entry name" value="CENP-C_C"/>
    <property type="match status" value="1"/>
</dbReference>
<dbReference type="Proteomes" id="UP000886998">
    <property type="component" value="Unassembled WGS sequence"/>
</dbReference>
<dbReference type="InterPro" id="IPR011051">
    <property type="entry name" value="RmlC_Cupin_sf"/>
</dbReference>
<comment type="caution">
    <text evidence="7">The sequence shown here is derived from an EMBL/GenBank/DDBJ whole genome shotgun (WGS) entry which is preliminary data.</text>
</comment>
<evidence type="ECO:0000256" key="5">
    <source>
        <dbReference type="SAM" id="MobiDB-lite"/>
    </source>
</evidence>
<feature type="region of interest" description="Disordered" evidence="5">
    <location>
        <begin position="397"/>
        <end position="463"/>
    </location>
</feature>
<feature type="region of interest" description="Disordered" evidence="5">
    <location>
        <begin position="120"/>
        <end position="152"/>
    </location>
</feature>
<evidence type="ECO:0000256" key="2">
    <source>
        <dbReference type="ARBA" id="ARBA00010291"/>
    </source>
</evidence>
<dbReference type="OrthoDB" id="6437160at2759"/>
<dbReference type="EMBL" id="BMAV01013135">
    <property type="protein sequence ID" value="GFY60388.1"/>
    <property type="molecule type" value="Genomic_DNA"/>
</dbReference>
<accession>A0A8X6XWI8</accession>
<name>A0A8X6XWI8_9ARAC</name>
<keyword evidence="8" id="KW-1185">Reference proteome</keyword>